<proteinExistence type="predicted"/>
<name>A0A914H099_GLORO</name>
<organism evidence="1 2">
    <name type="scientific">Globodera rostochiensis</name>
    <name type="common">Golden nematode worm</name>
    <name type="synonym">Heterodera rostochiensis</name>
    <dbReference type="NCBI Taxonomy" id="31243"/>
    <lineage>
        <taxon>Eukaryota</taxon>
        <taxon>Metazoa</taxon>
        <taxon>Ecdysozoa</taxon>
        <taxon>Nematoda</taxon>
        <taxon>Chromadorea</taxon>
        <taxon>Rhabditida</taxon>
        <taxon>Tylenchina</taxon>
        <taxon>Tylenchomorpha</taxon>
        <taxon>Tylenchoidea</taxon>
        <taxon>Heteroderidae</taxon>
        <taxon>Heteroderinae</taxon>
        <taxon>Globodera</taxon>
    </lineage>
</organism>
<accession>A0A914H099</accession>
<evidence type="ECO:0000313" key="2">
    <source>
        <dbReference type="WBParaSite" id="Gr19_v10_g1275.t1"/>
    </source>
</evidence>
<keyword evidence="1" id="KW-1185">Reference proteome</keyword>
<dbReference type="Proteomes" id="UP000887572">
    <property type="component" value="Unplaced"/>
</dbReference>
<dbReference type="AlphaFoldDB" id="A0A914H099"/>
<reference evidence="2" key="1">
    <citation type="submission" date="2022-11" db="UniProtKB">
        <authorList>
            <consortium name="WormBaseParasite"/>
        </authorList>
    </citation>
    <scope>IDENTIFICATION</scope>
</reference>
<sequence>MPPTHSLKRKEQLPQFHFPQKQTKCCVAGRRAERRRQFVEIHRISPIVAHDGPNIGGLDSAQSSAERAKSKEILDKHCWIRIAYPRGKAVDVHGSCKQLSKGLFACQSKFFLDPHNVYCKFLDR</sequence>
<dbReference type="WBParaSite" id="Gr19_v10_g1275.t1">
    <property type="protein sequence ID" value="Gr19_v10_g1275.t1"/>
    <property type="gene ID" value="Gr19_v10_g1275"/>
</dbReference>
<protein>
    <submittedName>
        <fullName evidence="2">Uncharacterized protein</fullName>
    </submittedName>
</protein>
<evidence type="ECO:0000313" key="1">
    <source>
        <dbReference type="Proteomes" id="UP000887572"/>
    </source>
</evidence>